<accession>A0A1E3NIH6</accession>
<protein>
    <submittedName>
        <fullName evidence="1">Uncharacterized protein</fullName>
    </submittedName>
</protein>
<dbReference type="GeneID" id="30178187"/>
<gene>
    <name evidence="1" type="ORF">PICMEDRAFT_17189</name>
</gene>
<reference evidence="1 2" key="1">
    <citation type="journal article" date="2016" name="Proc. Natl. Acad. Sci. U.S.A.">
        <title>Comparative genomics of biotechnologically important yeasts.</title>
        <authorList>
            <person name="Riley R."/>
            <person name="Haridas S."/>
            <person name="Wolfe K.H."/>
            <person name="Lopes M.R."/>
            <person name="Hittinger C.T."/>
            <person name="Goeker M."/>
            <person name="Salamov A.A."/>
            <person name="Wisecaver J.H."/>
            <person name="Long T.M."/>
            <person name="Calvey C.H."/>
            <person name="Aerts A.L."/>
            <person name="Barry K.W."/>
            <person name="Choi C."/>
            <person name="Clum A."/>
            <person name="Coughlan A.Y."/>
            <person name="Deshpande S."/>
            <person name="Douglass A.P."/>
            <person name="Hanson S.J."/>
            <person name="Klenk H.-P."/>
            <person name="LaButti K.M."/>
            <person name="Lapidus A."/>
            <person name="Lindquist E.A."/>
            <person name="Lipzen A.M."/>
            <person name="Meier-Kolthoff J.P."/>
            <person name="Ohm R.A."/>
            <person name="Otillar R.P."/>
            <person name="Pangilinan J.L."/>
            <person name="Peng Y."/>
            <person name="Rokas A."/>
            <person name="Rosa C.A."/>
            <person name="Scheuner C."/>
            <person name="Sibirny A.A."/>
            <person name="Slot J.C."/>
            <person name="Stielow J.B."/>
            <person name="Sun H."/>
            <person name="Kurtzman C.P."/>
            <person name="Blackwell M."/>
            <person name="Grigoriev I.V."/>
            <person name="Jeffries T.W."/>
        </authorList>
    </citation>
    <scope>NUCLEOTIDE SEQUENCE [LARGE SCALE GENOMIC DNA]</scope>
    <source>
        <strain evidence="1 2">NRRL Y-2026</strain>
    </source>
</reference>
<dbReference type="EMBL" id="KV454004">
    <property type="protein sequence ID" value="ODQ45937.1"/>
    <property type="molecule type" value="Genomic_DNA"/>
</dbReference>
<dbReference type="Proteomes" id="UP000094455">
    <property type="component" value="Unassembled WGS sequence"/>
</dbReference>
<organism evidence="1 2">
    <name type="scientific">Pichia membranifaciens NRRL Y-2026</name>
    <dbReference type="NCBI Taxonomy" id="763406"/>
    <lineage>
        <taxon>Eukaryota</taxon>
        <taxon>Fungi</taxon>
        <taxon>Dikarya</taxon>
        <taxon>Ascomycota</taxon>
        <taxon>Saccharomycotina</taxon>
        <taxon>Pichiomycetes</taxon>
        <taxon>Pichiales</taxon>
        <taxon>Pichiaceae</taxon>
        <taxon>Pichia</taxon>
    </lineage>
</organism>
<evidence type="ECO:0000313" key="2">
    <source>
        <dbReference type="Proteomes" id="UP000094455"/>
    </source>
</evidence>
<name>A0A1E3NIH6_9ASCO</name>
<dbReference type="RefSeq" id="XP_019017050.1">
    <property type="nucleotide sequence ID" value="XM_019161500.1"/>
</dbReference>
<keyword evidence="2" id="KW-1185">Reference proteome</keyword>
<sequence>MRRVACLGVGAERFSRRPPAAAPCVRRSGTQTQTAGGLSALRRLLRGAFPPEVATCCPVLPEGLLLRPLCCLWPRLLSRLSPVLLSPPGPVVLCSGTPHIPATLLGTGGGT</sequence>
<dbReference type="AlphaFoldDB" id="A0A1E3NIH6"/>
<proteinExistence type="predicted"/>
<evidence type="ECO:0000313" key="1">
    <source>
        <dbReference type="EMBL" id="ODQ45937.1"/>
    </source>
</evidence>